<sequence length="162" mass="16714">MTAVDVTDLIARATRAKVMITTAESCTGGLIVAALTDIPGSSAVVDRGFVTYSNQAKMEMLGVQAETLTAHGAVSQQVAAEMATGALTHSPATLAVSVTGIAGPGGSEFKPEGRVCFGLAQTGQDTVTETIEFGAIGRDHVRQATRDHALTLLSRAISQRDL</sequence>
<dbReference type="InterPro" id="IPR008136">
    <property type="entry name" value="CinA_C"/>
</dbReference>
<dbReference type="Pfam" id="PF02464">
    <property type="entry name" value="CinA"/>
    <property type="match status" value="1"/>
</dbReference>
<name>A0ABZ2XRH7_9RHOB</name>
<dbReference type="EMBL" id="CP123584">
    <property type="protein sequence ID" value="WZK87434.1"/>
    <property type="molecule type" value="Genomic_DNA"/>
</dbReference>
<dbReference type="Gene3D" id="3.90.950.20">
    <property type="entry name" value="CinA-like"/>
    <property type="match status" value="1"/>
</dbReference>
<dbReference type="InterPro" id="IPR036653">
    <property type="entry name" value="CinA-like_C"/>
</dbReference>
<dbReference type="NCBIfam" id="TIGR00199">
    <property type="entry name" value="PncC_domain"/>
    <property type="match status" value="1"/>
</dbReference>
<feature type="domain" description="CinA C-terminal" evidence="1">
    <location>
        <begin position="9"/>
        <end position="156"/>
    </location>
</feature>
<dbReference type="Proteomes" id="UP001623232">
    <property type="component" value="Chromosome"/>
</dbReference>
<organism evidence="2 3">
    <name type="scientific">Aliisedimentitalea scapharcae</name>
    <dbReference type="NCBI Taxonomy" id="1524259"/>
    <lineage>
        <taxon>Bacteria</taxon>
        <taxon>Pseudomonadati</taxon>
        <taxon>Pseudomonadota</taxon>
        <taxon>Alphaproteobacteria</taxon>
        <taxon>Rhodobacterales</taxon>
        <taxon>Roseobacteraceae</taxon>
        <taxon>Aliisedimentitalea</taxon>
    </lineage>
</organism>
<reference evidence="2 3" key="1">
    <citation type="submission" date="2023-04" db="EMBL/GenBank/DDBJ databases">
        <title>Complete genome sequence of Alisedimentitalea scapharcae.</title>
        <authorList>
            <person name="Rong J.-C."/>
            <person name="Yi M.-L."/>
            <person name="Zhao Q."/>
        </authorList>
    </citation>
    <scope>NUCLEOTIDE SEQUENCE [LARGE SCALE GENOMIC DNA]</scope>
    <source>
        <strain evidence="2 3">KCTC 42119</strain>
    </source>
</reference>
<dbReference type="RefSeq" id="WP_406644684.1">
    <property type="nucleotide sequence ID" value="NZ_CP123584.1"/>
</dbReference>
<accession>A0ABZ2XRH7</accession>
<protein>
    <submittedName>
        <fullName evidence="2">CinA family protein</fullName>
    </submittedName>
</protein>
<proteinExistence type="predicted"/>
<gene>
    <name evidence="2" type="ORF">QEZ52_12495</name>
</gene>
<evidence type="ECO:0000259" key="1">
    <source>
        <dbReference type="Pfam" id="PF02464"/>
    </source>
</evidence>
<dbReference type="SUPFAM" id="SSF142433">
    <property type="entry name" value="CinA-like"/>
    <property type="match status" value="1"/>
</dbReference>
<evidence type="ECO:0000313" key="3">
    <source>
        <dbReference type="Proteomes" id="UP001623232"/>
    </source>
</evidence>
<evidence type="ECO:0000313" key="2">
    <source>
        <dbReference type="EMBL" id="WZK87434.1"/>
    </source>
</evidence>
<keyword evidence="3" id="KW-1185">Reference proteome</keyword>